<dbReference type="InterPro" id="IPR018201">
    <property type="entry name" value="Ketoacyl_synth_AS"/>
</dbReference>
<dbReference type="Pfam" id="PF16197">
    <property type="entry name" value="KAsynt_C_assoc"/>
    <property type="match status" value="1"/>
</dbReference>
<dbReference type="InterPro" id="IPR020807">
    <property type="entry name" value="PKS_DH"/>
</dbReference>
<dbReference type="InterPro" id="IPR036736">
    <property type="entry name" value="ACP-like_sf"/>
</dbReference>
<feature type="region of interest" description="C-terminal hotdog fold" evidence="8">
    <location>
        <begin position="1108"/>
        <end position="1254"/>
    </location>
</feature>
<evidence type="ECO:0000256" key="6">
    <source>
        <dbReference type="ARBA" id="ARBA00023268"/>
    </source>
</evidence>
<dbReference type="InterPro" id="IPR014043">
    <property type="entry name" value="Acyl_transferase_dom"/>
</dbReference>
<dbReference type="Pfam" id="PF21089">
    <property type="entry name" value="PKS_DH_N"/>
    <property type="match status" value="1"/>
</dbReference>
<dbReference type="PROSITE" id="PS52004">
    <property type="entry name" value="KS3_2"/>
    <property type="match status" value="1"/>
</dbReference>
<dbReference type="SUPFAM" id="SSF53335">
    <property type="entry name" value="S-adenosyl-L-methionine-dependent methyltransferases"/>
    <property type="match status" value="1"/>
</dbReference>
<dbReference type="GO" id="GO:0004312">
    <property type="term" value="F:fatty acid synthase activity"/>
    <property type="evidence" value="ECO:0007669"/>
    <property type="project" value="TreeGrafter"/>
</dbReference>
<dbReference type="Pfam" id="PF00109">
    <property type="entry name" value="ketoacyl-synt"/>
    <property type="match status" value="1"/>
</dbReference>
<dbReference type="SMR" id="A0A2I7UGE5"/>
<protein>
    <submittedName>
        <fullName evidence="12">Polyketide synthase</fullName>
    </submittedName>
</protein>
<dbReference type="PROSITE" id="PS52019">
    <property type="entry name" value="PKS_MFAS_DH"/>
    <property type="match status" value="1"/>
</dbReference>
<keyword evidence="6" id="KW-0511">Multifunctional enzyme</keyword>
<dbReference type="PANTHER" id="PTHR43775">
    <property type="entry name" value="FATTY ACID SYNTHASE"/>
    <property type="match status" value="1"/>
</dbReference>
<dbReference type="InterPro" id="IPR013217">
    <property type="entry name" value="Methyltransf_12"/>
</dbReference>
<name>A0A2I7UGE5_ASPCA</name>
<dbReference type="Gene3D" id="3.40.366.10">
    <property type="entry name" value="Malonyl-Coenzyme A Acyl Carrier Protein, domain 2"/>
    <property type="match status" value="1"/>
</dbReference>
<dbReference type="SUPFAM" id="SSF55048">
    <property type="entry name" value="Probable ACP-binding domain of malonyl-CoA ACP transacylase"/>
    <property type="match status" value="1"/>
</dbReference>
<dbReference type="PROSITE" id="PS50075">
    <property type="entry name" value="CARRIER"/>
    <property type="match status" value="1"/>
</dbReference>
<evidence type="ECO:0000313" key="12">
    <source>
        <dbReference type="EMBL" id="AUS29485.1"/>
    </source>
</evidence>
<dbReference type="InterPro" id="IPR013154">
    <property type="entry name" value="ADH-like_N"/>
</dbReference>
<dbReference type="Gene3D" id="3.40.50.150">
    <property type="entry name" value="Vaccinia Virus protein VP39"/>
    <property type="match status" value="1"/>
</dbReference>
<keyword evidence="2" id="KW-0597">Phosphoprotein</keyword>
<dbReference type="Pfam" id="PF02801">
    <property type="entry name" value="Ketoacyl-synt_C"/>
    <property type="match status" value="1"/>
</dbReference>
<dbReference type="GO" id="GO:0004315">
    <property type="term" value="F:3-oxoacyl-[acyl-carrier-protein] synthase activity"/>
    <property type="evidence" value="ECO:0007669"/>
    <property type="project" value="InterPro"/>
</dbReference>
<dbReference type="Gene3D" id="3.40.50.720">
    <property type="entry name" value="NAD(P)-binding Rossmann-like Domain"/>
    <property type="match status" value="1"/>
</dbReference>
<dbReference type="InterPro" id="IPR020806">
    <property type="entry name" value="PKS_PP-bd"/>
</dbReference>
<comment type="caution">
    <text evidence="8">Lacks conserved residue(s) required for the propagation of feature annotation.</text>
</comment>
<dbReference type="SMART" id="SM00823">
    <property type="entry name" value="PKS_PP"/>
    <property type="match status" value="1"/>
</dbReference>
<dbReference type="CDD" id="cd05195">
    <property type="entry name" value="enoyl_red"/>
    <property type="match status" value="1"/>
</dbReference>
<dbReference type="SUPFAM" id="SSF51735">
    <property type="entry name" value="NAD(P)-binding Rossmann-fold domains"/>
    <property type="match status" value="2"/>
</dbReference>
<dbReference type="EMBL" id="MG701890">
    <property type="protein sequence ID" value="AUS29485.1"/>
    <property type="molecule type" value="Genomic_DNA"/>
</dbReference>
<evidence type="ECO:0000256" key="1">
    <source>
        <dbReference type="ARBA" id="ARBA00022450"/>
    </source>
</evidence>
<dbReference type="Pfam" id="PF08240">
    <property type="entry name" value="ADH_N"/>
    <property type="match status" value="1"/>
</dbReference>
<dbReference type="SMART" id="SM00822">
    <property type="entry name" value="PKS_KR"/>
    <property type="match status" value="1"/>
</dbReference>
<dbReference type="Gene3D" id="3.10.129.110">
    <property type="entry name" value="Polyketide synthase dehydratase"/>
    <property type="match status" value="1"/>
</dbReference>
<dbReference type="Pfam" id="PF08659">
    <property type="entry name" value="KR"/>
    <property type="match status" value="1"/>
</dbReference>
<organism evidence="12">
    <name type="scientific">Aspergillus carbonarius</name>
    <dbReference type="NCBI Taxonomy" id="40993"/>
    <lineage>
        <taxon>Eukaryota</taxon>
        <taxon>Fungi</taxon>
        <taxon>Dikarya</taxon>
        <taxon>Ascomycota</taxon>
        <taxon>Pezizomycotina</taxon>
        <taxon>Eurotiomycetes</taxon>
        <taxon>Eurotiomycetidae</taxon>
        <taxon>Eurotiales</taxon>
        <taxon>Aspergillaceae</taxon>
        <taxon>Aspergillus</taxon>
        <taxon>Aspergillus subgen. Circumdati</taxon>
    </lineage>
</organism>
<dbReference type="Pfam" id="PF00698">
    <property type="entry name" value="Acyl_transf_1"/>
    <property type="match status" value="1"/>
</dbReference>
<dbReference type="InterPro" id="IPR016036">
    <property type="entry name" value="Malonyl_transacylase_ACP-bd"/>
</dbReference>
<dbReference type="GO" id="GO:0031177">
    <property type="term" value="F:phosphopantetheine binding"/>
    <property type="evidence" value="ECO:0007669"/>
    <property type="project" value="InterPro"/>
</dbReference>
<dbReference type="InterPro" id="IPR029063">
    <property type="entry name" value="SAM-dependent_MTases_sf"/>
</dbReference>
<dbReference type="SUPFAM" id="SSF53901">
    <property type="entry name" value="Thiolase-like"/>
    <property type="match status" value="1"/>
</dbReference>
<keyword evidence="5" id="KW-0560">Oxidoreductase</keyword>
<sequence>MTFTSHPQSEPLAIIGLACKYANDINSPLDLYQQVMAARSMHGPMPPSRMDAAFYYHPSSEATGTTYAKGGYFLQSDLNAFDSPFFQLSEIDVLAMDPQQKMLLENVYHALENAGIPLKDAVSSSTSVFVGCSNNDHLALANADLLLALKGKGTGTSPSILANRISWFYDFQGTSQTIDTACSSSLVAFHQGCMDVRAGKSTMSIISGVNLMEHPAPTMYLSSLGVLSPDGRSMSFDARANGYGRGEGLGTVIIKPLTAALRDGNRIRAIVRSTGSNQDGRTPGITVPSPTAQERLIREVYKAADLDPSRTGYVEAHGTGTPVGDPLEVQAISAALGMSRDSPLYVGSVKSVVGHLEGGAGMAGLISATMAVESKTIPPVAGLQTLNPRIPQRPDLKFAKEATPWPREDVRRASINSFGFGGTNAHVVLEDVEGFFSDLFGQQLPGALQLSEVTSKALVPSAMKSAVNGIPADQPPKESSVNRLFVISAFDEAGIQRNAASLASHLESMRAITGSDGEERLLNDLCHTLNEKRTRFDWRSYHVADSIDSLRNSLQNPRPIRQSPAEKVVRFIFTGQGANWAGMAYDLLVYPLFRRRIQEAAIFLKELGSDWDLYERIASQSGELDEPTFAQSSCVAVQVALVDLLASWNVTPQTVVGHSSGEIAAAYCAGQISRQAAWKVAFCRGQVCARRTDGQGRMLAAAMPVTQLEQLVARVNKGQSTAVKVGCYNSPKNLTLTGRAEDILRAKLELDDVGALNRLLPVKVAYHSDYMRDAAPEYLDLLGDLDFGDSIHADAGIKMVSSVTGRAVSAGEAQQPSYWVDNLVSPVRFSTALLASMDDPSATGAREDALIEIGPHSTLRTAIKETFADVREFQSIQYGSLLKRYETDGSTILRTFGMLVCSGHKISLAAINDRRVGAKKTPRLLTGLPSYAFDHSRSMRGTSRRIEQAKFPAYKRHELLGVPVEDTNPVEQRWRNILRPDDLPWLRMNRMNGQIHFPGVAYLLMATEAAIQRVGNTVAISGVRLGNVSMLAPLPIPDSAAGVEIQFSIYPMKIHANSGTDWSTFRIVSYDSAEKTWTEHCVGSVRVETGPHESHEPHPGNATREECTESVDIAQMYSRFTTAGMDFGEYLRNIQEMKLSPDHQACTATITAPDIPCQAHDHYSLHPCTFESILHALLHLCKSSQGPMVTTYIEEVLVLSPQDTGVCGFEACAQTQRASATTWRSDVTITANTGRQQIRVTGLDLVQLPPSEDASDAESFYVVKWKPDVKLLTSVDALRDSASMYVAQHLPTLDEHEGFQLASGIFLLDTMDYVTRTGLPALPQHHQAFMQWMEKECRSIADGTVPLLDTALFEGIRASPDRRRELLARVAQLSARGELLVRVGTQMVPILEQKIDCLEVMFGPDNLMDRTYEEGLPGQIAPSVAGYLHCLAHAQTGIKVLEVGAGTGSATKVILDSLKPTERQDGGGLVSSVSTYHFTDISAAFFEKARARFPDWADILRPKVLNIELDPADQGFEMGSYDLVIATHVLHATADLSVSLKNIRGLLKEGGDLIVIENIQPDLMCSPLAFGLLPGWWRSVEPYRKTNPLITKDQWDQELRNAGLQSRLLIDDTDEGVNEMTAFVASRVREPPATQHVCSIIYSSRYGGQYELASQVARDLPPSCTASLVDLADISPEHTSTIGIVLVGYQGLDLSELSAHEYDRVNFLLTAFHRLLWVTCDEDEVPKSAMASGLVRTARWERDHDGVNFILLGISHRVPSASAAVSQMIRVCDHAFFSHELVPRNAEFRLEGSVLLTNRLFPATGINECIASSSRPRSKQVALEAVQHPVKLTSIGPHQPNGFHFVEDPQVDEPLLPDEVKIQIRAVGLDESDVEEMNRLIPGESAGSQGTGVVVEVGPAVHDIHVGDRVMALRTGHSGSLQTVLRTHSSAVTQVPEGLSLADAAAVPLPFTTAYHGLVNVARLEPQDTILIHNAGGATGQAAVQFACMLGATVYATVESDAQRQALLDYGVDRSRLLDGPSFAQQLARRGAKGSVDVLFNLSRESLEDRDLACLSQFGRLVGVHGQGSLPAGPTNRSYATVSIRELVQVRPKALHGTLRTISDLLTSRAIRPITPVRAGYSELQTVLSQIRQGNAGPWVLEPRANDTIPVAMKPLGDYQFDPCASYLLIGGFGGIGRSVVRWMLTRGAKNFIFLSRSGASSVPAKQLCADLLDAGCGVSDTVCDVTDATAVENALQQCGKSMPPIRGCLQCSMVLEDSMLSNMSHAQFLNAITPKVQGTIHVASALSSVKSNLDFFVLLSSSAGIIGNRGQANYSAANAFLDAFAAHLVSRGYPATSISLGSVLSVGWVAENQDRLPIALSYGAISEDLLLAILEYHMDPSWGAAQSPGTCHTVAGVRSARDFQRQSIPLPGFMAYPLFSPLRAIAGASQTAEEVAEAPIAQGLRGATSMEDAVELVTRAIVYKLARIMALSAKEIDAQRSLASYGVDSLVTVDLKAWFQREVGATVASGDLLGDSTIVQLAQQAAGGSRLVSVAMKGTE</sequence>
<dbReference type="GO" id="GO:0006633">
    <property type="term" value="P:fatty acid biosynthetic process"/>
    <property type="evidence" value="ECO:0007669"/>
    <property type="project" value="InterPro"/>
</dbReference>
<dbReference type="InterPro" id="IPR014031">
    <property type="entry name" value="Ketoacyl_synth_C"/>
</dbReference>
<evidence type="ECO:0000256" key="7">
    <source>
        <dbReference type="ARBA" id="ARBA00023315"/>
    </source>
</evidence>
<dbReference type="InterPro" id="IPR032821">
    <property type="entry name" value="PKS_assoc"/>
</dbReference>
<dbReference type="GO" id="GO:0044550">
    <property type="term" value="P:secondary metabolite biosynthetic process"/>
    <property type="evidence" value="ECO:0007669"/>
    <property type="project" value="TreeGrafter"/>
</dbReference>
<dbReference type="InterPro" id="IPR016039">
    <property type="entry name" value="Thiolase-like"/>
</dbReference>
<dbReference type="InterPro" id="IPR050091">
    <property type="entry name" value="PKS_NRPS_Biosynth_Enz"/>
</dbReference>
<dbReference type="InterPro" id="IPR049900">
    <property type="entry name" value="PKS_mFAS_DH"/>
</dbReference>
<dbReference type="SMART" id="SM00827">
    <property type="entry name" value="PKS_AT"/>
    <property type="match status" value="1"/>
</dbReference>
<dbReference type="SUPFAM" id="SSF47336">
    <property type="entry name" value="ACP-like"/>
    <property type="match status" value="1"/>
</dbReference>
<dbReference type="InterPro" id="IPR020841">
    <property type="entry name" value="PKS_Beta-ketoAc_synthase_dom"/>
</dbReference>
<dbReference type="Gene3D" id="3.30.70.3290">
    <property type="match status" value="1"/>
</dbReference>
<evidence type="ECO:0000259" key="10">
    <source>
        <dbReference type="PROSITE" id="PS52004"/>
    </source>
</evidence>
<evidence type="ECO:0000259" key="11">
    <source>
        <dbReference type="PROSITE" id="PS52019"/>
    </source>
</evidence>
<dbReference type="SMART" id="SM00826">
    <property type="entry name" value="PKS_DH"/>
    <property type="match status" value="1"/>
</dbReference>
<dbReference type="SMART" id="SM00829">
    <property type="entry name" value="PKS_ER"/>
    <property type="match status" value="1"/>
</dbReference>
<evidence type="ECO:0000256" key="8">
    <source>
        <dbReference type="PROSITE-ProRule" id="PRU01363"/>
    </source>
</evidence>
<keyword evidence="4" id="KW-0521">NADP</keyword>
<dbReference type="InterPro" id="IPR011032">
    <property type="entry name" value="GroES-like_sf"/>
</dbReference>
<dbReference type="GO" id="GO:0016491">
    <property type="term" value="F:oxidoreductase activity"/>
    <property type="evidence" value="ECO:0007669"/>
    <property type="project" value="UniProtKB-KW"/>
</dbReference>
<dbReference type="CDD" id="cd00833">
    <property type="entry name" value="PKS"/>
    <property type="match status" value="1"/>
</dbReference>
<keyword evidence="7" id="KW-0012">Acyltransferase</keyword>
<feature type="domain" description="Carrier" evidence="9">
    <location>
        <begin position="2453"/>
        <end position="2530"/>
    </location>
</feature>
<dbReference type="SUPFAM" id="SSF52151">
    <property type="entry name" value="FabD/lysophospholipase-like"/>
    <property type="match status" value="1"/>
</dbReference>
<reference evidence="12" key="1">
    <citation type="journal article" date="2018" name="Int. J. Food Microbiol.">
        <title>Description of an orthologous cluster of ochratoxin A biosynthetic genes in Aspergillus and Penicillium species. A comparative analysis.</title>
        <authorList>
            <person name="Gil-Serna J."/>
            <person name="Garcia-Diaz M."/>
            <person name="Gonzalez-Jaen M.T."/>
            <person name="Vazquez C."/>
            <person name="Patino B."/>
        </authorList>
    </citation>
    <scope>NUCLEOTIDE SEQUENCE</scope>
</reference>
<keyword evidence="1" id="KW-0596">Phosphopantetheine</keyword>
<evidence type="ECO:0000259" key="9">
    <source>
        <dbReference type="PROSITE" id="PS50075"/>
    </source>
</evidence>
<dbReference type="PROSITE" id="PS00606">
    <property type="entry name" value="KS3_1"/>
    <property type="match status" value="1"/>
</dbReference>
<dbReference type="Gene3D" id="1.10.1200.10">
    <property type="entry name" value="ACP-like"/>
    <property type="match status" value="1"/>
</dbReference>
<evidence type="ECO:0000256" key="5">
    <source>
        <dbReference type="ARBA" id="ARBA00023002"/>
    </source>
</evidence>
<evidence type="ECO:0000256" key="3">
    <source>
        <dbReference type="ARBA" id="ARBA00022679"/>
    </source>
</evidence>
<dbReference type="CDD" id="cd02440">
    <property type="entry name" value="AdoMet_MTases"/>
    <property type="match status" value="1"/>
</dbReference>
<evidence type="ECO:0000256" key="4">
    <source>
        <dbReference type="ARBA" id="ARBA00022857"/>
    </source>
</evidence>
<dbReference type="Gene3D" id="3.90.180.10">
    <property type="entry name" value="Medium-chain alcohol dehydrogenases, catalytic domain"/>
    <property type="match status" value="1"/>
</dbReference>
<dbReference type="InterPro" id="IPR016035">
    <property type="entry name" value="Acyl_Trfase/lysoPLipase"/>
</dbReference>
<proteinExistence type="predicted"/>
<feature type="domain" description="PKS/mFAS DH" evidence="11">
    <location>
        <begin position="957"/>
        <end position="1254"/>
    </location>
</feature>
<keyword evidence="3" id="KW-0808">Transferase</keyword>
<dbReference type="InterPro" id="IPR036291">
    <property type="entry name" value="NAD(P)-bd_dom_sf"/>
</dbReference>
<dbReference type="InterPro" id="IPR057326">
    <property type="entry name" value="KR_dom"/>
</dbReference>
<dbReference type="InterPro" id="IPR001227">
    <property type="entry name" value="Ac_transferase_dom_sf"/>
</dbReference>
<dbReference type="InterPro" id="IPR009081">
    <property type="entry name" value="PP-bd_ACP"/>
</dbReference>
<accession>A0A2I7UGE5</accession>
<dbReference type="SUPFAM" id="SSF50129">
    <property type="entry name" value="GroES-like"/>
    <property type="match status" value="1"/>
</dbReference>
<dbReference type="Pfam" id="PF14765">
    <property type="entry name" value="PS-DH"/>
    <property type="match status" value="1"/>
</dbReference>
<dbReference type="Gene3D" id="3.40.47.10">
    <property type="match status" value="1"/>
</dbReference>
<dbReference type="Pfam" id="PF23297">
    <property type="entry name" value="ACP_SdgA_C"/>
    <property type="match status" value="1"/>
</dbReference>
<feature type="domain" description="Ketosynthase family 3 (KS3)" evidence="10">
    <location>
        <begin position="9"/>
        <end position="431"/>
    </location>
</feature>
<dbReference type="InterPro" id="IPR020843">
    <property type="entry name" value="ER"/>
</dbReference>
<dbReference type="SMART" id="SM00825">
    <property type="entry name" value="PKS_KS"/>
    <property type="match status" value="1"/>
</dbReference>
<dbReference type="PANTHER" id="PTHR43775:SF29">
    <property type="entry name" value="ASPERFURANONE POLYKETIDE SYNTHASE AFOG-RELATED"/>
    <property type="match status" value="1"/>
</dbReference>
<dbReference type="OMA" id="EPERRWC"/>
<dbReference type="Pfam" id="PF08242">
    <property type="entry name" value="Methyltransf_12"/>
    <property type="match status" value="1"/>
</dbReference>
<dbReference type="InterPro" id="IPR049552">
    <property type="entry name" value="PKS_DH_N"/>
</dbReference>
<dbReference type="InterPro" id="IPR014030">
    <property type="entry name" value="Ketoacyl_synth_N"/>
</dbReference>
<dbReference type="InterPro" id="IPR013968">
    <property type="entry name" value="PKS_KR"/>
</dbReference>
<evidence type="ECO:0000256" key="2">
    <source>
        <dbReference type="ARBA" id="ARBA00022553"/>
    </source>
</evidence>
<dbReference type="InterPro" id="IPR049551">
    <property type="entry name" value="PKS_DH_C"/>
</dbReference>
<dbReference type="InterPro" id="IPR042104">
    <property type="entry name" value="PKS_dehydratase_sf"/>
</dbReference>
<dbReference type="VEuPathDB" id="FungiDB:ASPCADRAFT_173482"/>
<feature type="region of interest" description="N-terminal hotdog fold" evidence="8">
    <location>
        <begin position="957"/>
        <end position="1092"/>
    </location>
</feature>